<name>A0AAD4UVT5_PRUDU</name>
<comment type="caution">
    <text evidence="2">The sequence shown here is derived from an EMBL/GenBank/DDBJ whole genome shotgun (WGS) entry which is preliminary data.</text>
</comment>
<dbReference type="AlphaFoldDB" id="A0AAD4UVT5"/>
<evidence type="ECO:0000313" key="2">
    <source>
        <dbReference type="EMBL" id="KAI5312867.1"/>
    </source>
</evidence>
<accession>A0AAD4UVT5</accession>
<gene>
    <name evidence="2" type="ORF">L3X38_042041</name>
</gene>
<dbReference type="Proteomes" id="UP001054821">
    <property type="component" value="Chromosome 8"/>
</dbReference>
<keyword evidence="3" id="KW-1185">Reference proteome</keyword>
<protein>
    <submittedName>
        <fullName evidence="2">Uncharacterized protein</fullName>
    </submittedName>
</protein>
<organism evidence="2 3">
    <name type="scientific">Prunus dulcis</name>
    <name type="common">Almond</name>
    <name type="synonym">Amygdalus dulcis</name>
    <dbReference type="NCBI Taxonomy" id="3755"/>
    <lineage>
        <taxon>Eukaryota</taxon>
        <taxon>Viridiplantae</taxon>
        <taxon>Streptophyta</taxon>
        <taxon>Embryophyta</taxon>
        <taxon>Tracheophyta</taxon>
        <taxon>Spermatophyta</taxon>
        <taxon>Magnoliopsida</taxon>
        <taxon>eudicotyledons</taxon>
        <taxon>Gunneridae</taxon>
        <taxon>Pentapetalae</taxon>
        <taxon>rosids</taxon>
        <taxon>fabids</taxon>
        <taxon>Rosales</taxon>
        <taxon>Rosaceae</taxon>
        <taxon>Amygdaloideae</taxon>
        <taxon>Amygdaleae</taxon>
        <taxon>Prunus</taxon>
    </lineage>
</organism>
<evidence type="ECO:0000313" key="3">
    <source>
        <dbReference type="Proteomes" id="UP001054821"/>
    </source>
</evidence>
<feature type="compositionally biased region" description="Basic and acidic residues" evidence="1">
    <location>
        <begin position="110"/>
        <end position="131"/>
    </location>
</feature>
<sequence>MLRDYKFTIEDEDHEALNVSSVENWENEQGLTVGTIPPQAWSVRIPSFMNATESKLVRIPKDKRTLTYRYQESGHTSNNPKRNMTHLERERHQWSHMKMAKRKTKKMTSKKREAYEGDDVKMEKTTIEEDD</sequence>
<reference evidence="2 3" key="1">
    <citation type="journal article" date="2022" name="G3 (Bethesda)">
        <title>Whole-genome sequence and methylome profiling of the almond [Prunus dulcis (Mill.) D.A. Webb] cultivar 'Nonpareil'.</title>
        <authorList>
            <person name="D'Amico-Willman K.M."/>
            <person name="Ouma W.Z."/>
            <person name="Meulia T."/>
            <person name="Sideli G.M."/>
            <person name="Gradziel T.M."/>
            <person name="Fresnedo-Ramirez J."/>
        </authorList>
    </citation>
    <scope>NUCLEOTIDE SEQUENCE [LARGE SCALE GENOMIC DNA]</scope>
    <source>
        <strain evidence="2">Clone GOH B32 T37-40</strain>
    </source>
</reference>
<feature type="region of interest" description="Disordered" evidence="1">
    <location>
        <begin position="90"/>
        <end position="131"/>
    </location>
</feature>
<evidence type="ECO:0000256" key="1">
    <source>
        <dbReference type="SAM" id="MobiDB-lite"/>
    </source>
</evidence>
<proteinExistence type="predicted"/>
<dbReference type="EMBL" id="JAJFAZ020000008">
    <property type="protein sequence ID" value="KAI5312867.1"/>
    <property type="molecule type" value="Genomic_DNA"/>
</dbReference>
<feature type="compositionally biased region" description="Basic residues" evidence="1">
    <location>
        <begin position="94"/>
        <end position="109"/>
    </location>
</feature>